<gene>
    <name evidence="1" type="ORF">T12_3977</name>
</gene>
<name>A0A0V0ZJA7_9BILA</name>
<organism evidence="1 2">
    <name type="scientific">Trichinella patagoniensis</name>
    <dbReference type="NCBI Taxonomy" id="990121"/>
    <lineage>
        <taxon>Eukaryota</taxon>
        <taxon>Metazoa</taxon>
        <taxon>Ecdysozoa</taxon>
        <taxon>Nematoda</taxon>
        <taxon>Enoplea</taxon>
        <taxon>Dorylaimia</taxon>
        <taxon>Trichinellida</taxon>
        <taxon>Trichinellidae</taxon>
        <taxon>Trichinella</taxon>
    </lineage>
</organism>
<dbReference type="EMBL" id="JYDQ01000168">
    <property type="protein sequence ID" value="KRY12282.1"/>
    <property type="molecule type" value="Genomic_DNA"/>
</dbReference>
<dbReference type="STRING" id="990121.A0A0V0ZJA7"/>
<dbReference type="Proteomes" id="UP000054783">
    <property type="component" value="Unassembled WGS sequence"/>
</dbReference>
<accession>A0A0V0ZJA7</accession>
<feature type="non-terminal residue" evidence="1">
    <location>
        <position position="109"/>
    </location>
</feature>
<feature type="non-terminal residue" evidence="1">
    <location>
        <position position="1"/>
    </location>
</feature>
<proteinExistence type="predicted"/>
<keyword evidence="2" id="KW-1185">Reference proteome</keyword>
<protein>
    <submittedName>
        <fullName evidence="1">Uncharacterized protein</fullName>
    </submittedName>
</protein>
<evidence type="ECO:0000313" key="1">
    <source>
        <dbReference type="EMBL" id="KRY12282.1"/>
    </source>
</evidence>
<dbReference type="AlphaFoldDB" id="A0A0V0ZJA7"/>
<reference evidence="1 2" key="1">
    <citation type="submission" date="2015-01" db="EMBL/GenBank/DDBJ databases">
        <title>Evolution of Trichinella species and genotypes.</title>
        <authorList>
            <person name="Korhonen P.K."/>
            <person name="Edoardo P."/>
            <person name="Giuseppe L.R."/>
            <person name="Gasser R.B."/>
        </authorList>
    </citation>
    <scope>NUCLEOTIDE SEQUENCE [LARGE SCALE GENOMIC DNA]</scope>
    <source>
        <strain evidence="1">ISS2496</strain>
    </source>
</reference>
<comment type="caution">
    <text evidence="1">The sequence shown here is derived from an EMBL/GenBank/DDBJ whole genome shotgun (WGS) entry which is preliminary data.</text>
</comment>
<sequence length="109" mass="12239">LSGYAMCNHIVLSLLKLLAKFAVFVQFQLAKCAASWFAFYLVSIALFSHQSSCLDQPEKQRFSKLQLIVTAVTRSSTFETPLFVVALIAADTSHWQSFVAQSCFFAFIF</sequence>
<evidence type="ECO:0000313" key="2">
    <source>
        <dbReference type="Proteomes" id="UP000054783"/>
    </source>
</evidence>